<reference evidence="1 2" key="1">
    <citation type="journal article" date="2018" name="Front. Plant Sci.">
        <title>Red Clover (Trifolium pratense) and Zigzag Clover (T. medium) - A Picture of Genomic Similarities and Differences.</title>
        <authorList>
            <person name="Dluhosova J."/>
            <person name="Istvanek J."/>
            <person name="Nedelnik J."/>
            <person name="Repkova J."/>
        </authorList>
    </citation>
    <scope>NUCLEOTIDE SEQUENCE [LARGE SCALE GENOMIC DNA]</scope>
    <source>
        <strain evidence="2">cv. 10/8</strain>
        <tissue evidence="1">Leaf</tissue>
    </source>
</reference>
<dbReference type="Proteomes" id="UP000265520">
    <property type="component" value="Unassembled WGS sequence"/>
</dbReference>
<proteinExistence type="predicted"/>
<dbReference type="EMBL" id="LXQA010808282">
    <property type="protein sequence ID" value="MCI72000.1"/>
    <property type="molecule type" value="Genomic_DNA"/>
</dbReference>
<name>A0A392UHT0_9FABA</name>
<protein>
    <submittedName>
        <fullName evidence="1">Uncharacterized protein</fullName>
    </submittedName>
</protein>
<dbReference type="AlphaFoldDB" id="A0A392UHT0"/>
<evidence type="ECO:0000313" key="1">
    <source>
        <dbReference type="EMBL" id="MCI72000.1"/>
    </source>
</evidence>
<comment type="caution">
    <text evidence="1">The sequence shown here is derived from an EMBL/GenBank/DDBJ whole genome shotgun (WGS) entry which is preliminary data.</text>
</comment>
<evidence type="ECO:0000313" key="2">
    <source>
        <dbReference type="Proteomes" id="UP000265520"/>
    </source>
</evidence>
<sequence length="33" mass="3770">MVMSFVVSAWWGVAPLFGPKIDFGWSIREEDIV</sequence>
<organism evidence="1 2">
    <name type="scientific">Trifolium medium</name>
    <dbReference type="NCBI Taxonomy" id="97028"/>
    <lineage>
        <taxon>Eukaryota</taxon>
        <taxon>Viridiplantae</taxon>
        <taxon>Streptophyta</taxon>
        <taxon>Embryophyta</taxon>
        <taxon>Tracheophyta</taxon>
        <taxon>Spermatophyta</taxon>
        <taxon>Magnoliopsida</taxon>
        <taxon>eudicotyledons</taxon>
        <taxon>Gunneridae</taxon>
        <taxon>Pentapetalae</taxon>
        <taxon>rosids</taxon>
        <taxon>fabids</taxon>
        <taxon>Fabales</taxon>
        <taxon>Fabaceae</taxon>
        <taxon>Papilionoideae</taxon>
        <taxon>50 kb inversion clade</taxon>
        <taxon>NPAAA clade</taxon>
        <taxon>Hologalegina</taxon>
        <taxon>IRL clade</taxon>
        <taxon>Trifolieae</taxon>
        <taxon>Trifolium</taxon>
    </lineage>
</organism>
<keyword evidence="2" id="KW-1185">Reference proteome</keyword>
<feature type="non-terminal residue" evidence="1">
    <location>
        <position position="33"/>
    </location>
</feature>
<accession>A0A392UHT0</accession>